<name>A0A0G0KG05_9BACT</name>
<dbReference type="AlphaFoldDB" id="A0A0G0KG05"/>
<comment type="caution">
    <text evidence="1">The sequence shown here is derived from an EMBL/GenBank/DDBJ whole genome shotgun (WGS) entry which is preliminary data.</text>
</comment>
<evidence type="ECO:0000313" key="2">
    <source>
        <dbReference type="Proteomes" id="UP000034181"/>
    </source>
</evidence>
<evidence type="ECO:0000313" key="1">
    <source>
        <dbReference type="EMBL" id="KKQ74430.1"/>
    </source>
</evidence>
<accession>A0A0G0KG05</accession>
<gene>
    <name evidence="1" type="ORF">US96_C0032G0009</name>
</gene>
<reference evidence="1 2" key="1">
    <citation type="journal article" date="2015" name="Nature">
        <title>rRNA introns, odd ribosomes, and small enigmatic genomes across a large radiation of phyla.</title>
        <authorList>
            <person name="Brown C.T."/>
            <person name="Hug L.A."/>
            <person name="Thomas B.C."/>
            <person name="Sharon I."/>
            <person name="Castelle C.J."/>
            <person name="Singh A."/>
            <person name="Wilkins M.J."/>
            <person name="Williams K.H."/>
            <person name="Banfield J.F."/>
        </authorList>
    </citation>
    <scope>NUCLEOTIDE SEQUENCE [LARGE SCALE GENOMIC DNA]</scope>
</reference>
<protein>
    <submittedName>
        <fullName evidence="1">Uncharacterized protein</fullName>
    </submittedName>
</protein>
<proteinExistence type="predicted"/>
<sequence length="157" mass="18007">MKLKKKLTLIFLAIISVFIGYLILAKNTSIWLFQKPLGLVRDEKLEKKYGQDYKPIHIYVKVETSEEEITLLKNKLEQYSEVIAVEVVPWPKKSKSGYSAAVRLIPMVKRDPNGFEGYPSNVLDFLDEGKTNSSSPTIIIDNWSLRGEPNEFFDIPI</sequence>
<dbReference type="EMBL" id="LBUZ01000032">
    <property type="protein sequence ID" value="KKQ74430.1"/>
    <property type="molecule type" value="Genomic_DNA"/>
</dbReference>
<dbReference type="Proteomes" id="UP000034181">
    <property type="component" value="Unassembled WGS sequence"/>
</dbReference>
<organism evidence="1 2">
    <name type="scientific">Candidatus Woesebacteria bacterium GW2011_GWB1_38_5b</name>
    <dbReference type="NCBI Taxonomy" id="1618569"/>
    <lineage>
        <taxon>Bacteria</taxon>
        <taxon>Candidatus Woeseibacteriota</taxon>
    </lineage>
</organism>